<dbReference type="Proteomes" id="UP000214747">
    <property type="component" value="Unassembled WGS sequence"/>
</dbReference>
<dbReference type="Pfam" id="PF00817">
    <property type="entry name" value="IMS"/>
    <property type="match status" value="1"/>
</dbReference>
<protein>
    <submittedName>
        <fullName evidence="3">DNA polymerase</fullName>
    </submittedName>
</protein>
<evidence type="ECO:0000313" key="4">
    <source>
        <dbReference type="Proteomes" id="UP000214747"/>
    </source>
</evidence>
<dbReference type="RefSeq" id="WP_088753928.1">
    <property type="nucleotide sequence ID" value="NZ_NJGV01000002.1"/>
</dbReference>
<dbReference type="InterPro" id="IPR001126">
    <property type="entry name" value="UmuC"/>
</dbReference>
<dbReference type="InterPro" id="IPR043502">
    <property type="entry name" value="DNA/RNA_pol_sf"/>
</dbReference>
<dbReference type="EMBL" id="NJGV01000002">
    <property type="protein sequence ID" value="OWY36395.1"/>
    <property type="molecule type" value="Genomic_DNA"/>
</dbReference>
<keyword evidence="1" id="KW-0227">DNA damage</keyword>
<sequence length="494" mass="55420">MSPLWIAVHLPLLPLEVFRPNWLDEAPAVVFERDRVAALTAPARTLGVHEGMRRGGVQLLAPQAHLNERDILREQATLQQAALALLQYTPQVTLAEEACILLEVGASLRLFGGIRALCRKIRGTIARMGLSATLSSAVTATGSWLLARYGYVRTLSHRSLQRRLDRLPVVLLTAARAHLEWLHGLGCRQLGQMQRLPRPGLQRRCGKEMLAMLDRAYGAAPEVHDWIVAPPTFQARVELPDRIDHTDILATYAQGLLAQLAGWLTARQLAIKKLRLWLEHERGRQAVAPTELQVALSVPAWQEDHLHTLVKEKLARSSLPAPAIALGLAADELESQQAASEMLFPEPGGSAEDHQRLLELLVARLGADKVQQAAPRADHRPEIANRWCSVMQSPASLPAALTTDAARLPPRPLWLLAEPLPLRMQQHKPFYRSVLEFTSPPERIEAGWWEGRPLTRDYFTARDASHAYYWIFRQWRGGEWSDEEPQWFLHGLFG</sequence>
<dbReference type="PANTHER" id="PTHR35369">
    <property type="entry name" value="BLR3025 PROTEIN-RELATED"/>
    <property type="match status" value="1"/>
</dbReference>
<name>A0A225SZH1_9BURK</name>
<gene>
    <name evidence="3" type="ORF">CEJ45_04095</name>
</gene>
<reference evidence="3 4" key="1">
    <citation type="journal article" date="2010" name="Int. J. Syst. Evol. Microbiol.">
        <title>Reclassification of Herbaspirillum putei as a later heterotypic synonym of Herbaspirillum huttiense, with the description of H. huttiense subsp. huttiense subsp. nov. and H. huttiense subsp. putei subsp. nov., comb. nov., and description of Herbaspirillum aquaticum sp. nov.</title>
        <authorList>
            <person name="Dobritsa A.P."/>
            <person name="Reddy M.C."/>
            <person name="Samadpour M."/>
        </authorList>
    </citation>
    <scope>NUCLEOTIDE SEQUENCE [LARGE SCALE GENOMIC DNA]</scope>
    <source>
        <strain evidence="3 4">IEH 4430</strain>
    </source>
</reference>
<evidence type="ECO:0000313" key="3">
    <source>
        <dbReference type="EMBL" id="OWY36395.1"/>
    </source>
</evidence>
<accession>A0A225SZH1</accession>
<dbReference type="CDD" id="cd03468">
    <property type="entry name" value="PolY_like"/>
    <property type="match status" value="1"/>
</dbReference>
<dbReference type="AlphaFoldDB" id="A0A225SZH1"/>
<comment type="caution">
    <text evidence="3">The sequence shown here is derived from an EMBL/GenBank/DDBJ whole genome shotgun (WGS) entry which is preliminary data.</text>
</comment>
<dbReference type="InterPro" id="IPR050356">
    <property type="entry name" value="SulA_CellDiv_inhibitor"/>
</dbReference>
<dbReference type="SUPFAM" id="SSF56672">
    <property type="entry name" value="DNA/RNA polymerases"/>
    <property type="match status" value="1"/>
</dbReference>
<keyword evidence="4" id="KW-1185">Reference proteome</keyword>
<dbReference type="PANTHER" id="PTHR35369:SF2">
    <property type="entry name" value="BLR3025 PROTEIN"/>
    <property type="match status" value="1"/>
</dbReference>
<feature type="domain" description="UmuC" evidence="2">
    <location>
        <begin position="22"/>
        <end position="143"/>
    </location>
</feature>
<dbReference type="GO" id="GO:0006281">
    <property type="term" value="P:DNA repair"/>
    <property type="evidence" value="ECO:0007669"/>
    <property type="project" value="InterPro"/>
</dbReference>
<evidence type="ECO:0000259" key="2">
    <source>
        <dbReference type="Pfam" id="PF00817"/>
    </source>
</evidence>
<evidence type="ECO:0000256" key="1">
    <source>
        <dbReference type="ARBA" id="ARBA00022763"/>
    </source>
</evidence>
<organism evidence="3 4">
    <name type="scientific">Herbaspirillum aquaticum</name>
    <dbReference type="NCBI Taxonomy" id="568783"/>
    <lineage>
        <taxon>Bacteria</taxon>
        <taxon>Pseudomonadati</taxon>
        <taxon>Pseudomonadota</taxon>
        <taxon>Betaproteobacteria</taxon>
        <taxon>Burkholderiales</taxon>
        <taxon>Oxalobacteraceae</taxon>
        <taxon>Herbaspirillum</taxon>
    </lineage>
</organism>
<proteinExistence type="predicted"/>